<dbReference type="NCBIfam" id="TIGR03696">
    <property type="entry name" value="Rhs_assc_core"/>
    <property type="match status" value="1"/>
</dbReference>
<organism evidence="1 2">
    <name type="scientific">Chryseobacterium gilvum</name>
    <dbReference type="NCBI Taxonomy" id="2976534"/>
    <lineage>
        <taxon>Bacteria</taxon>
        <taxon>Pseudomonadati</taxon>
        <taxon>Bacteroidota</taxon>
        <taxon>Flavobacteriia</taxon>
        <taxon>Flavobacteriales</taxon>
        <taxon>Weeksellaceae</taxon>
        <taxon>Chryseobacterium group</taxon>
        <taxon>Chryseobacterium</taxon>
    </lineage>
</organism>
<dbReference type="InterPro" id="IPR050708">
    <property type="entry name" value="T6SS_VgrG/RHS"/>
</dbReference>
<sequence length="600" mass="68303">MQTVDYAYNIRGWMTRINDPSNLNGKLFGYEMKYQNPVNTSLSSGKYNGNIAEIDWQTSQDGVLKRYSYQYDPLNRLKKGLYSEPGAFVPENGFFNEEMSYDLNGNITALKRKAKGVAGAEQIDNLTYEYLGTNRLKSVTDDSQNYLGYPDITGNTIDYDVNGNMINHLDKGTLNINYNVLNLPKKLTFNQSYIYRNTSSGTSETRNVTTQYLYRADGVKLSKAYTYGVSKNQSERSTITDYLEGFQYEGTGVSTSLITRILKFVPTSEGYYNFENNTYIYNYTDHLGNVRVSYFKNQSGSAEVLEENNYYPFGLKHYAYNSGYGNASYKYGYNGKELQEETGMYDYGARFYMPDIGRWGVVDPLAEKMRRWSPYNYVFNDPINIIDPDGKDGIRVANKENKTITIRANYYVQTEKSTYTNINKQQVTVNGYSPKQVERMNKDINKYLNDLGSKVSEGEYAGYTIKYDLQFKEGGNLENIEKLASNDKQDGFSIGNSLRNGNGTSDPVYFKKNENEEDGMYSVNGGITEDRKNIIMNTEEGDKQINKIHEIFHTLGMSHPKGKGGEDGIMKYPPKKPSQSDINFIGNGSFLPLVEEKNSK</sequence>
<proteinExistence type="predicted"/>
<keyword evidence="2" id="KW-1185">Reference proteome</keyword>
<dbReference type="EMBL" id="JAOTEN010000001">
    <property type="protein sequence ID" value="MCU7613908.1"/>
    <property type="molecule type" value="Genomic_DNA"/>
</dbReference>
<protein>
    <submittedName>
        <fullName evidence="1">RHS repeat-associated core domain-containing protein</fullName>
    </submittedName>
</protein>
<gene>
    <name evidence="1" type="ORF">N0B16_05610</name>
</gene>
<dbReference type="Proteomes" id="UP001208114">
    <property type="component" value="Unassembled WGS sequence"/>
</dbReference>
<evidence type="ECO:0000313" key="1">
    <source>
        <dbReference type="EMBL" id="MCU7613908.1"/>
    </source>
</evidence>
<dbReference type="RefSeq" id="WP_262989747.1">
    <property type="nucleotide sequence ID" value="NZ_JAOTEN010000001.1"/>
</dbReference>
<evidence type="ECO:0000313" key="2">
    <source>
        <dbReference type="Proteomes" id="UP001208114"/>
    </source>
</evidence>
<comment type="caution">
    <text evidence="1">The sequence shown here is derived from an EMBL/GenBank/DDBJ whole genome shotgun (WGS) entry which is preliminary data.</text>
</comment>
<reference evidence="2" key="1">
    <citation type="submission" date="2023-07" db="EMBL/GenBank/DDBJ databases">
        <title>Chryseobacterium sp. GMJ5 Genome sequencing and assembly.</title>
        <authorList>
            <person name="Jung Y."/>
        </authorList>
    </citation>
    <scope>NUCLEOTIDE SEQUENCE [LARGE SCALE GENOMIC DNA]</scope>
    <source>
        <strain evidence="2">GMJ5</strain>
    </source>
</reference>
<dbReference type="Gene3D" id="2.180.10.10">
    <property type="entry name" value="RHS repeat-associated core"/>
    <property type="match status" value="1"/>
</dbReference>
<accession>A0ABT2VV83</accession>
<name>A0ABT2VV83_9FLAO</name>
<dbReference type="InterPro" id="IPR022385">
    <property type="entry name" value="Rhs_assc_core"/>
</dbReference>
<dbReference type="PANTHER" id="PTHR32305">
    <property type="match status" value="1"/>
</dbReference>
<dbReference type="PANTHER" id="PTHR32305:SF15">
    <property type="entry name" value="PROTEIN RHSA-RELATED"/>
    <property type="match status" value="1"/>
</dbReference>